<dbReference type="EMBL" id="CP126981">
    <property type="protein sequence ID" value="WIM89342.1"/>
    <property type="molecule type" value="Genomic_DNA"/>
</dbReference>
<gene>
    <name evidence="5" type="ORF">PT015_07840</name>
</gene>
<dbReference type="PANTHER" id="PTHR37042">
    <property type="entry name" value="OUTER MEMBRANE PROTEIN RV1973"/>
    <property type="match status" value="1"/>
</dbReference>
<dbReference type="RefSeq" id="WP_285190068.1">
    <property type="nucleotide sequence ID" value="NZ_CP126981.1"/>
</dbReference>
<evidence type="ECO:0000313" key="6">
    <source>
        <dbReference type="Proteomes" id="UP001236585"/>
    </source>
</evidence>
<evidence type="ECO:0000256" key="3">
    <source>
        <dbReference type="SAM" id="MobiDB-lite"/>
    </source>
</evidence>
<feature type="transmembrane region" description="Helical" evidence="4">
    <location>
        <begin position="56"/>
        <end position="77"/>
    </location>
</feature>
<feature type="region of interest" description="Disordered" evidence="3">
    <location>
        <begin position="1"/>
        <end position="49"/>
    </location>
</feature>
<organism evidence="5 6">
    <name type="scientific">Candidatus Mycobacterium wuenschmannii</name>
    <dbReference type="NCBI Taxonomy" id="3027808"/>
    <lineage>
        <taxon>Bacteria</taxon>
        <taxon>Bacillati</taxon>
        <taxon>Actinomycetota</taxon>
        <taxon>Actinomycetes</taxon>
        <taxon>Mycobacteriales</taxon>
        <taxon>Mycobacteriaceae</taxon>
        <taxon>Mycobacterium</taxon>
    </lineage>
</organism>
<protein>
    <recommendedName>
        <fullName evidence="7">Mce associated membrane protein</fullName>
    </recommendedName>
</protein>
<sequence>MSDDSDPSDDDAARRGDLADADEAADDADLTDDDEALAEEPEGDKSSRGRLSRTPVLFILLPAVAVLLGAAVGYLTWRDYAAQEARASIDQSIRAASETTVAILSYKPETVDEDLKSAGDRLAEPFRQEYTQLVKDVVAPGAKEQHITAVATVPFAASISASRNHAAVLVFVDQTTTIGNDPPTQSTSSVRVTLEKVDGRWLISQFDPV</sequence>
<accession>A0ABY8W0R3</accession>
<keyword evidence="4" id="KW-1133">Transmembrane helix</keyword>
<evidence type="ECO:0008006" key="7">
    <source>
        <dbReference type="Google" id="ProtNLM"/>
    </source>
</evidence>
<evidence type="ECO:0000256" key="4">
    <source>
        <dbReference type="SAM" id="Phobius"/>
    </source>
</evidence>
<keyword evidence="2 4" id="KW-0472">Membrane</keyword>
<feature type="compositionally biased region" description="Acidic residues" evidence="3">
    <location>
        <begin position="19"/>
        <end position="42"/>
    </location>
</feature>
<dbReference type="PANTHER" id="PTHR37042:SF4">
    <property type="entry name" value="OUTER MEMBRANE PROTEIN RV1973"/>
    <property type="match status" value="1"/>
</dbReference>
<keyword evidence="6" id="KW-1185">Reference proteome</keyword>
<reference evidence="5 6" key="1">
    <citation type="journal article" date="2023" name="Microbiol. Resour. Announc.">
        <title>Complete Genome Sequence of Mycobacterium wuenschmanii, a novel Nontuberculous Mycobacterium Isolated from a captive population of Amazon Milk Frogs.</title>
        <authorList>
            <person name="Hicks J."/>
            <person name="Zeineldin M."/>
            <person name="Ward H."/>
            <person name="Wuenschmann A."/>
            <person name="Camp P."/>
            <person name="Farrell D."/>
            <person name="Lehman K."/>
            <person name="Thacker T."/>
            <person name="Cuthbert E."/>
        </authorList>
    </citation>
    <scope>NUCLEOTIDE SEQUENCE [LARGE SCALE GENOMIC DNA]</scope>
    <source>
        <strain evidence="5 6">Wuenschmanii</strain>
    </source>
</reference>
<keyword evidence="4" id="KW-0812">Transmembrane</keyword>
<evidence type="ECO:0000256" key="1">
    <source>
        <dbReference type="ARBA" id="ARBA00004370"/>
    </source>
</evidence>
<feature type="compositionally biased region" description="Acidic residues" evidence="3">
    <location>
        <begin position="1"/>
        <end position="10"/>
    </location>
</feature>
<comment type="subcellular location">
    <subcellularLocation>
        <location evidence="1">Membrane</location>
    </subcellularLocation>
</comment>
<name>A0ABY8W0R3_9MYCO</name>
<evidence type="ECO:0000313" key="5">
    <source>
        <dbReference type="EMBL" id="WIM89342.1"/>
    </source>
</evidence>
<proteinExistence type="predicted"/>
<evidence type="ECO:0000256" key="2">
    <source>
        <dbReference type="ARBA" id="ARBA00023136"/>
    </source>
</evidence>
<dbReference type="Proteomes" id="UP001236585">
    <property type="component" value="Chromosome"/>
</dbReference>